<keyword evidence="7" id="KW-1185">Reference proteome</keyword>
<evidence type="ECO:0000256" key="2">
    <source>
        <dbReference type="ARBA" id="ARBA00022679"/>
    </source>
</evidence>
<dbReference type="AlphaFoldDB" id="A0AAN1EYE7"/>
<protein>
    <submittedName>
        <fullName evidence="4">Glycosyl transferase</fullName>
    </submittedName>
    <submittedName>
        <fullName evidence="5">Glycosyltransferase</fullName>
        <ecNumber evidence="5">2.4.-.-</ecNumber>
    </submittedName>
</protein>
<keyword evidence="2 4" id="KW-0808">Transferase</keyword>
<dbReference type="EC" id="2.4.-.-" evidence="5"/>
<evidence type="ECO:0000256" key="1">
    <source>
        <dbReference type="ARBA" id="ARBA00022676"/>
    </source>
</evidence>
<dbReference type="GO" id="GO:0016757">
    <property type="term" value="F:glycosyltransferase activity"/>
    <property type="evidence" value="ECO:0007669"/>
    <property type="project" value="UniProtKB-KW"/>
</dbReference>
<dbReference type="EMBL" id="CP136128">
    <property type="protein sequence ID" value="WNX28518.1"/>
    <property type="molecule type" value="Genomic_DNA"/>
</dbReference>
<reference evidence="4 6" key="1">
    <citation type="journal article" date="2017" name="Front. Immunol.">
        <title>Complete Genome Sequence of Lactobacillus casei LC5, a Potential Probiotics for Atopic Dermatitis.</title>
        <authorList>
            <person name="Kang J."/>
            <person name="Chung W.H."/>
            <person name="Lim T.J."/>
            <person name="Whon T.W."/>
            <person name="Lim S."/>
            <person name="Nam Y.D."/>
        </authorList>
    </citation>
    <scope>NUCLEOTIDE SEQUENCE [LARGE SCALE GENOMIC DNA]</scope>
    <source>
        <strain evidence="4 6">LC5</strain>
    </source>
</reference>
<reference evidence="5 7" key="2">
    <citation type="submission" date="2023-09" db="EMBL/GenBank/DDBJ databases">
        <title>Genomic characteristic of L. casei group strains isolated from clinical sources.</title>
        <authorList>
            <person name="Jarocki P."/>
        </authorList>
    </citation>
    <scope>NUCLEOTIDE SEQUENCE [LARGE SCALE GENOMIC DNA]</scope>
    <source>
        <strain evidence="5 7">LMG 24099</strain>
    </source>
</reference>
<name>A0AAN1EYE7_LACCA</name>
<dbReference type="PANTHER" id="PTHR12526">
    <property type="entry name" value="GLYCOSYLTRANSFERASE"/>
    <property type="match status" value="1"/>
</dbReference>
<dbReference type="RefSeq" id="WP_087911942.1">
    <property type="nucleotide sequence ID" value="NZ_CP017065.1"/>
</dbReference>
<accession>A0AAN1EYE7</accession>
<evidence type="ECO:0000313" key="6">
    <source>
        <dbReference type="Proteomes" id="UP000195609"/>
    </source>
</evidence>
<dbReference type="SUPFAM" id="SSF53756">
    <property type="entry name" value="UDP-Glycosyltransferase/glycogen phosphorylase"/>
    <property type="match status" value="1"/>
</dbReference>
<evidence type="ECO:0000313" key="7">
    <source>
        <dbReference type="Proteomes" id="UP001303564"/>
    </source>
</evidence>
<dbReference type="PANTHER" id="PTHR12526:SF629">
    <property type="entry name" value="TEICHURONIC ACID BIOSYNTHESIS GLYCOSYLTRANSFERASE TUAH-RELATED"/>
    <property type="match status" value="1"/>
</dbReference>
<keyword evidence="1 5" id="KW-0328">Glycosyltransferase</keyword>
<proteinExistence type="predicted"/>
<evidence type="ECO:0000313" key="5">
    <source>
        <dbReference type="EMBL" id="WNX28518.1"/>
    </source>
</evidence>
<organism evidence="4 6">
    <name type="scientific">Lacticaseibacillus casei</name>
    <name type="common">Lactobacillus casei</name>
    <dbReference type="NCBI Taxonomy" id="1582"/>
    <lineage>
        <taxon>Bacteria</taxon>
        <taxon>Bacillati</taxon>
        <taxon>Bacillota</taxon>
        <taxon>Bacilli</taxon>
        <taxon>Lactobacillales</taxon>
        <taxon>Lactobacillaceae</taxon>
        <taxon>Lacticaseibacillus</taxon>
    </lineage>
</organism>
<evidence type="ECO:0000313" key="4">
    <source>
        <dbReference type="EMBL" id="ARY91184.1"/>
    </source>
</evidence>
<dbReference type="Gene3D" id="3.40.50.2000">
    <property type="entry name" value="Glycogen Phosphorylase B"/>
    <property type="match status" value="2"/>
</dbReference>
<dbReference type="EMBL" id="CP017065">
    <property type="protein sequence ID" value="ARY91184.1"/>
    <property type="molecule type" value="Genomic_DNA"/>
</dbReference>
<feature type="domain" description="Glycosyl transferase family 1" evidence="3">
    <location>
        <begin position="301"/>
        <end position="451"/>
    </location>
</feature>
<dbReference type="Proteomes" id="UP000195609">
    <property type="component" value="Chromosome"/>
</dbReference>
<dbReference type="InterPro" id="IPR001296">
    <property type="entry name" value="Glyco_trans_1"/>
</dbReference>
<sequence length="482" mass="55753">MNFFVNAAMGMGNSGVEHAEFYRAKRFDQVGIPYRFVFLDLIRELHPAMDRWHLRDDQVINLWEYLVLGDDYLKNGLEKRMTPPEDNLVIDGTNTHRKREYMTDSGMMVVEHYVKYPDIHHLENKVLMVSTGRVELFDVASGKRRVMYEIIDDENRGRIIANIHLYDQRGKHLFFRNALLLYRYFFAQLDAAYGAPSHFIIDRGENTDQALMNYRLPESKLIYMIHADQLSDRDDPENPLWNNHYEFLFDHLSAFDRVVVATELQRQDMLVDFPNDGKRFVTIPVGGVSDEPAKITPRELKEPIRLMTASRLASEKHIDLIVHAVAKLHKQGHDIRFDIYGQGSEDVKIKKAIEEENAQDYVVLKGLSDDLADVYPQYDAFISASFSEGFGLTYIEALNAGLPIVTFKARFGALELVKDGQNGFLQDFKREDDEFDIEQLTQGIERLMKSDYAQLQKNTQISVTSFQDHVIAGKWRNLIDAL</sequence>
<gene>
    <name evidence="4" type="ORF">BGL52_05265</name>
    <name evidence="5" type="ORF">RWA16_05215</name>
</gene>
<dbReference type="Pfam" id="PF00534">
    <property type="entry name" value="Glycos_transf_1"/>
    <property type="match status" value="1"/>
</dbReference>
<dbReference type="Proteomes" id="UP001303564">
    <property type="component" value="Chromosome"/>
</dbReference>
<evidence type="ECO:0000259" key="3">
    <source>
        <dbReference type="Pfam" id="PF00534"/>
    </source>
</evidence>